<dbReference type="Proteomes" id="UP001234178">
    <property type="component" value="Unassembled WGS sequence"/>
</dbReference>
<dbReference type="EMBL" id="JAOYFB010000039">
    <property type="protein sequence ID" value="KAK4030559.1"/>
    <property type="molecule type" value="Genomic_DNA"/>
</dbReference>
<accession>A0ABR0AZJ6</accession>
<gene>
    <name evidence="2" type="ORF">OUZ56_023802</name>
</gene>
<proteinExistence type="predicted"/>
<evidence type="ECO:0000256" key="1">
    <source>
        <dbReference type="SAM" id="MobiDB-lite"/>
    </source>
</evidence>
<protein>
    <submittedName>
        <fullName evidence="2">Uncharacterized protein</fullName>
    </submittedName>
</protein>
<reference evidence="2 3" key="1">
    <citation type="journal article" date="2023" name="Nucleic Acids Res.">
        <title>The hologenome of Daphnia magna reveals possible DNA methylation and microbiome-mediated evolution of the host genome.</title>
        <authorList>
            <person name="Chaturvedi A."/>
            <person name="Li X."/>
            <person name="Dhandapani V."/>
            <person name="Marshall H."/>
            <person name="Kissane S."/>
            <person name="Cuenca-Cambronero M."/>
            <person name="Asole G."/>
            <person name="Calvet F."/>
            <person name="Ruiz-Romero M."/>
            <person name="Marangio P."/>
            <person name="Guigo R."/>
            <person name="Rago D."/>
            <person name="Mirbahai L."/>
            <person name="Eastwood N."/>
            <person name="Colbourne J.K."/>
            <person name="Zhou J."/>
            <person name="Mallon E."/>
            <person name="Orsini L."/>
        </authorList>
    </citation>
    <scope>NUCLEOTIDE SEQUENCE [LARGE SCALE GENOMIC DNA]</scope>
    <source>
        <strain evidence="2">LRV0_1</strain>
    </source>
</reference>
<evidence type="ECO:0000313" key="3">
    <source>
        <dbReference type="Proteomes" id="UP001234178"/>
    </source>
</evidence>
<organism evidence="2 3">
    <name type="scientific">Daphnia magna</name>
    <dbReference type="NCBI Taxonomy" id="35525"/>
    <lineage>
        <taxon>Eukaryota</taxon>
        <taxon>Metazoa</taxon>
        <taxon>Ecdysozoa</taxon>
        <taxon>Arthropoda</taxon>
        <taxon>Crustacea</taxon>
        <taxon>Branchiopoda</taxon>
        <taxon>Diplostraca</taxon>
        <taxon>Cladocera</taxon>
        <taxon>Anomopoda</taxon>
        <taxon>Daphniidae</taxon>
        <taxon>Daphnia</taxon>
    </lineage>
</organism>
<evidence type="ECO:0000313" key="2">
    <source>
        <dbReference type="EMBL" id="KAK4030559.1"/>
    </source>
</evidence>
<name>A0ABR0AZJ6_9CRUS</name>
<sequence>MAHNPAESAVSIKSKLKESREKEEESVWNLKENQLQLVQTRKEAVNVIYAHGAALKIDWIQWLTVFDHQLC</sequence>
<feature type="region of interest" description="Disordered" evidence="1">
    <location>
        <begin position="1"/>
        <end position="20"/>
    </location>
</feature>
<comment type="caution">
    <text evidence="2">The sequence shown here is derived from an EMBL/GenBank/DDBJ whole genome shotgun (WGS) entry which is preliminary data.</text>
</comment>
<keyword evidence="3" id="KW-1185">Reference proteome</keyword>